<accession>A0A1B8R612</accession>
<dbReference type="EMBL" id="KX490657">
    <property type="protein sequence ID" value="AOO93021.1"/>
    <property type="molecule type" value="Genomic_DNA"/>
</dbReference>
<reference evidence="1" key="1">
    <citation type="journal article" date="2015" name="BMC Genomics">
        <title>Transcriptome profiling of a Rhizobium leguminosarum bv. trifolii rosR mutant reveals the role of the transcriptional regulator RosR in motility, synthesis of cell-surface components, and other cellular processes.</title>
        <authorList>
            <person name="Rachwal K."/>
            <person name="Matczynska E."/>
            <person name="Janczarek M."/>
        </authorList>
    </citation>
    <scope>NUCLEOTIDE SEQUENCE</scope>
    <source>
        <strain evidence="1">Rt24.2</strain>
    </source>
</reference>
<protein>
    <submittedName>
        <fullName evidence="1">Uncharacterized protein</fullName>
    </submittedName>
</protein>
<sequence>MTHTSRRKSGTSGKMLYAGLISLAFPMTAVVAQDNPFDQFPVVIQCKYHETFHAFYLSRVSQDGTATYSASDRIAGTITIDGKAKAIGAEGGGSCVGKTLSELRASHQAYDLKR</sequence>
<evidence type="ECO:0000313" key="1">
    <source>
        <dbReference type="EMBL" id="AOO93021.1"/>
    </source>
</evidence>
<name>A0A1B8R612_RHILT</name>
<proteinExistence type="predicted"/>
<reference evidence="1" key="2">
    <citation type="journal article" date="2016" name="Front. Microbiol.">
        <title>The Regulatory Protein RosR Affects Rhizobium leguminosarum bv. trifolii Protein Profiles, Cell Surface Properties, and Symbiosis with Clover.</title>
        <authorList>
            <person name="Rachwal K."/>
            <person name="Boguszewska A."/>
            <person name="Kopcinska J."/>
            <person name="Karas M."/>
            <person name="Tchorzewski M."/>
            <person name="Janczarek M."/>
        </authorList>
    </citation>
    <scope>NUCLEOTIDE SEQUENCE</scope>
    <source>
        <strain evidence="1">Rt24.2</strain>
    </source>
</reference>
<dbReference type="AlphaFoldDB" id="A0A1B8R612"/>
<organism evidence="1">
    <name type="scientific">Rhizobium leguminosarum bv. trifolii</name>
    <dbReference type="NCBI Taxonomy" id="386"/>
    <lineage>
        <taxon>Bacteria</taxon>
        <taxon>Pseudomonadati</taxon>
        <taxon>Pseudomonadota</taxon>
        <taxon>Alphaproteobacteria</taxon>
        <taxon>Hyphomicrobiales</taxon>
        <taxon>Rhizobiaceae</taxon>
        <taxon>Rhizobium/Agrobacterium group</taxon>
        <taxon>Rhizobium</taxon>
    </lineage>
</organism>